<name>A0ABD3H9E4_9MARC</name>
<accession>A0ABD3H9E4</accession>
<feature type="region of interest" description="Disordered" evidence="1">
    <location>
        <begin position="76"/>
        <end position="97"/>
    </location>
</feature>
<organism evidence="2 3">
    <name type="scientific">Riccia sorocarpa</name>
    <dbReference type="NCBI Taxonomy" id="122646"/>
    <lineage>
        <taxon>Eukaryota</taxon>
        <taxon>Viridiplantae</taxon>
        <taxon>Streptophyta</taxon>
        <taxon>Embryophyta</taxon>
        <taxon>Marchantiophyta</taxon>
        <taxon>Marchantiopsida</taxon>
        <taxon>Marchantiidae</taxon>
        <taxon>Marchantiales</taxon>
        <taxon>Ricciaceae</taxon>
        <taxon>Riccia</taxon>
    </lineage>
</organism>
<evidence type="ECO:0000256" key="1">
    <source>
        <dbReference type="SAM" id="MobiDB-lite"/>
    </source>
</evidence>
<proteinExistence type="predicted"/>
<protein>
    <submittedName>
        <fullName evidence="2">Uncharacterized protein</fullName>
    </submittedName>
</protein>
<dbReference type="Proteomes" id="UP001633002">
    <property type="component" value="Unassembled WGS sequence"/>
</dbReference>
<comment type="caution">
    <text evidence="2">The sequence shown here is derived from an EMBL/GenBank/DDBJ whole genome shotgun (WGS) entry which is preliminary data.</text>
</comment>
<sequence length="97" mass="10568">MMMLLRRPVTGRAVGDEKIKSALAGGDYSDVTMGRARGGASREHTVSAAMVEYGVARESLAARLQREMMLIAECSTCSPPKRLQEAEHQDDDTNPET</sequence>
<evidence type="ECO:0000313" key="3">
    <source>
        <dbReference type="Proteomes" id="UP001633002"/>
    </source>
</evidence>
<gene>
    <name evidence="2" type="ORF">R1sor_013443</name>
</gene>
<evidence type="ECO:0000313" key="2">
    <source>
        <dbReference type="EMBL" id="KAL3687134.1"/>
    </source>
</evidence>
<keyword evidence="3" id="KW-1185">Reference proteome</keyword>
<dbReference type="AlphaFoldDB" id="A0ABD3H9E4"/>
<reference evidence="2 3" key="1">
    <citation type="submission" date="2024-09" db="EMBL/GenBank/DDBJ databases">
        <title>Chromosome-scale assembly of Riccia sorocarpa.</title>
        <authorList>
            <person name="Paukszto L."/>
        </authorList>
    </citation>
    <scope>NUCLEOTIDE SEQUENCE [LARGE SCALE GENOMIC DNA]</scope>
    <source>
        <strain evidence="2">LP-2024</strain>
        <tissue evidence="2">Aerial parts of the thallus</tissue>
    </source>
</reference>
<feature type="compositionally biased region" description="Acidic residues" evidence="1">
    <location>
        <begin position="88"/>
        <end position="97"/>
    </location>
</feature>
<dbReference type="EMBL" id="JBJQOH010000004">
    <property type="protein sequence ID" value="KAL3687134.1"/>
    <property type="molecule type" value="Genomic_DNA"/>
</dbReference>